<keyword evidence="1" id="KW-1133">Transmembrane helix</keyword>
<evidence type="ECO:0000313" key="2">
    <source>
        <dbReference type="EMBL" id="QEF97058.1"/>
    </source>
</evidence>
<keyword evidence="1" id="KW-0472">Membrane</keyword>
<feature type="transmembrane region" description="Helical" evidence="1">
    <location>
        <begin position="231"/>
        <end position="257"/>
    </location>
</feature>
<dbReference type="GO" id="GO:0006629">
    <property type="term" value="P:lipid metabolic process"/>
    <property type="evidence" value="ECO:0007669"/>
    <property type="project" value="InterPro"/>
</dbReference>
<dbReference type="KEGG" id="smam:Mal15_10930"/>
<accession>A0A5B9M783</accession>
<feature type="transmembrane region" description="Helical" evidence="1">
    <location>
        <begin position="199"/>
        <end position="219"/>
    </location>
</feature>
<dbReference type="PANTHER" id="PTHR31595">
    <property type="entry name" value="LONG-CHAIN-ALCOHOL O-FATTY-ACYLTRANSFERASE 3-RELATED"/>
    <property type="match status" value="1"/>
</dbReference>
<evidence type="ECO:0000256" key="1">
    <source>
        <dbReference type="SAM" id="Phobius"/>
    </source>
</evidence>
<evidence type="ECO:0008006" key="4">
    <source>
        <dbReference type="Google" id="ProtNLM"/>
    </source>
</evidence>
<feature type="transmembrane region" description="Helical" evidence="1">
    <location>
        <begin position="12"/>
        <end position="29"/>
    </location>
</feature>
<reference evidence="2 3" key="1">
    <citation type="submission" date="2019-02" db="EMBL/GenBank/DDBJ databases">
        <title>Planctomycetal bacteria perform biofilm scaping via a novel small molecule.</title>
        <authorList>
            <person name="Jeske O."/>
            <person name="Boedeker C."/>
            <person name="Wiegand S."/>
            <person name="Breitling P."/>
            <person name="Kallscheuer N."/>
            <person name="Jogler M."/>
            <person name="Rohde M."/>
            <person name="Petersen J."/>
            <person name="Medema M.H."/>
            <person name="Surup F."/>
            <person name="Jogler C."/>
        </authorList>
    </citation>
    <scope>NUCLEOTIDE SEQUENCE [LARGE SCALE GENOMIC DNA]</scope>
    <source>
        <strain evidence="2 3">Mal15</strain>
    </source>
</reference>
<proteinExistence type="predicted"/>
<dbReference type="InterPro" id="IPR044851">
    <property type="entry name" value="Wax_synthase"/>
</dbReference>
<protein>
    <recommendedName>
        <fullName evidence="4">Wax synthase domain-containing protein</fullName>
    </recommendedName>
</protein>
<feature type="transmembrane region" description="Helical" evidence="1">
    <location>
        <begin position="100"/>
        <end position="121"/>
    </location>
</feature>
<sequence length="258" mass="30755">MSATWEMTCRFIAWFITCFVSMRLWQIVLRLRHDRDSVRSVLVSPLLSIRIWDQRRPATRRDWGHWIAEAAWTFPLAVAVYCFFPRWLSAQTDAWWIRGYLAVVPFLIFAKSLGTVMQLILMPCCGRLPPFIDQSYRSRSLAEFWGKRWNTWHGGWFWEAVFPWFRRRPALGLMMVFFLSGLWHELLIAVPLWNVFGESVFGMMTAYFMLQAVGLYLERRWLRKHPRARHLCTWLFVLAPIPLMLNRATLLVFHLVLP</sequence>
<evidence type="ECO:0000313" key="3">
    <source>
        <dbReference type="Proteomes" id="UP000321353"/>
    </source>
</evidence>
<organism evidence="2 3">
    <name type="scientific">Stieleria maiorica</name>
    <dbReference type="NCBI Taxonomy" id="2795974"/>
    <lineage>
        <taxon>Bacteria</taxon>
        <taxon>Pseudomonadati</taxon>
        <taxon>Planctomycetota</taxon>
        <taxon>Planctomycetia</taxon>
        <taxon>Pirellulales</taxon>
        <taxon>Pirellulaceae</taxon>
        <taxon>Stieleria</taxon>
    </lineage>
</organism>
<feature type="transmembrane region" description="Helical" evidence="1">
    <location>
        <begin position="171"/>
        <end position="193"/>
    </location>
</feature>
<dbReference type="EMBL" id="CP036264">
    <property type="protein sequence ID" value="QEF97058.1"/>
    <property type="molecule type" value="Genomic_DNA"/>
</dbReference>
<keyword evidence="3" id="KW-1185">Reference proteome</keyword>
<name>A0A5B9M783_9BACT</name>
<gene>
    <name evidence="2" type="ORF">Mal15_10930</name>
</gene>
<dbReference type="PANTHER" id="PTHR31595:SF57">
    <property type="entry name" value="OS04G0481900 PROTEIN"/>
    <property type="match status" value="1"/>
</dbReference>
<dbReference type="AlphaFoldDB" id="A0A5B9M783"/>
<dbReference type="RefSeq" id="WP_147866785.1">
    <property type="nucleotide sequence ID" value="NZ_CP036264.1"/>
</dbReference>
<dbReference type="Proteomes" id="UP000321353">
    <property type="component" value="Chromosome"/>
</dbReference>
<keyword evidence="1" id="KW-0812">Transmembrane</keyword>
<feature type="transmembrane region" description="Helical" evidence="1">
    <location>
        <begin position="66"/>
        <end position="88"/>
    </location>
</feature>
<dbReference type="GO" id="GO:0008374">
    <property type="term" value="F:O-acyltransferase activity"/>
    <property type="evidence" value="ECO:0007669"/>
    <property type="project" value="InterPro"/>
</dbReference>